<dbReference type="EMBL" id="QAMZ01000056">
    <property type="protein sequence ID" value="PWL51483.1"/>
    <property type="molecule type" value="Genomic_DNA"/>
</dbReference>
<dbReference type="RefSeq" id="WP_027637787.1">
    <property type="nucleotide sequence ID" value="NZ_BAAACD010000008.1"/>
</dbReference>
<gene>
    <name evidence="4" type="ORF">DBY38_14700</name>
    <name evidence="5" type="ORF">SAMN04487885_10876</name>
</gene>
<accession>A0A1I2L116</accession>
<sequence>MESYAYIDGHYDEAEKLYKDMKIKDALIMLLYECGEKSIEKIEVKILIGKCYFALGKYDLARKYYKEVLNMDKKNKEAKLLIKELGKISKKYTKEGNSIPIFIIGRCYI</sequence>
<evidence type="ECO:0000313" key="5">
    <source>
        <dbReference type="EMBL" id="SFF73002.1"/>
    </source>
</evidence>
<dbReference type="AlphaFoldDB" id="A0A1I2L116"/>
<dbReference type="InterPro" id="IPR019734">
    <property type="entry name" value="TPR_rpt"/>
</dbReference>
<evidence type="ECO:0000313" key="4">
    <source>
        <dbReference type="EMBL" id="PWL51483.1"/>
    </source>
</evidence>
<dbReference type="Pfam" id="PF07719">
    <property type="entry name" value="TPR_2"/>
    <property type="match status" value="1"/>
</dbReference>
<name>A0A1I2L116_9CLOT</name>
<dbReference type="InterPro" id="IPR013105">
    <property type="entry name" value="TPR_2"/>
</dbReference>
<evidence type="ECO:0000313" key="6">
    <source>
        <dbReference type="Proteomes" id="UP000182135"/>
    </source>
</evidence>
<organism evidence="5 6">
    <name type="scientific">Clostridium cadaveris</name>
    <dbReference type="NCBI Taxonomy" id="1529"/>
    <lineage>
        <taxon>Bacteria</taxon>
        <taxon>Bacillati</taxon>
        <taxon>Bacillota</taxon>
        <taxon>Clostridia</taxon>
        <taxon>Eubacteriales</taxon>
        <taxon>Clostridiaceae</taxon>
        <taxon>Clostridium</taxon>
    </lineage>
</organism>
<reference evidence="4 7" key="2">
    <citation type="submission" date="2018-03" db="EMBL/GenBank/DDBJ databases">
        <title>The uncultured portion of the human microbiome is neutrally assembled.</title>
        <authorList>
            <person name="Jeraldo P."/>
            <person name="Boardman L."/>
            <person name="White B.A."/>
            <person name="Nelson H."/>
            <person name="Goldenfeld N."/>
            <person name="Chia N."/>
        </authorList>
    </citation>
    <scope>NUCLEOTIDE SEQUENCE [LARGE SCALE GENOMIC DNA]</scope>
    <source>
        <strain evidence="4">CIM:MAG 903</strain>
    </source>
</reference>
<keyword evidence="1" id="KW-0677">Repeat</keyword>
<evidence type="ECO:0000256" key="1">
    <source>
        <dbReference type="ARBA" id="ARBA00022737"/>
    </source>
</evidence>
<dbReference type="SMART" id="SM00028">
    <property type="entry name" value="TPR"/>
    <property type="match status" value="1"/>
</dbReference>
<dbReference type="OrthoDB" id="1737781at2"/>
<feature type="repeat" description="TPR" evidence="3">
    <location>
        <begin position="42"/>
        <end position="75"/>
    </location>
</feature>
<keyword evidence="2 3" id="KW-0802">TPR repeat</keyword>
<proteinExistence type="predicted"/>
<reference evidence="5 6" key="1">
    <citation type="submission" date="2016-10" db="EMBL/GenBank/DDBJ databases">
        <authorList>
            <person name="de Groot N.N."/>
        </authorList>
    </citation>
    <scope>NUCLEOTIDE SEQUENCE [LARGE SCALE GENOMIC DNA]</scope>
    <source>
        <strain evidence="5 6">NLAE-zl-G419</strain>
    </source>
</reference>
<dbReference type="EMBL" id="FOOE01000008">
    <property type="protein sequence ID" value="SFF73002.1"/>
    <property type="molecule type" value="Genomic_DNA"/>
</dbReference>
<dbReference type="Proteomes" id="UP000182135">
    <property type="component" value="Unassembled WGS sequence"/>
</dbReference>
<keyword evidence="6" id="KW-1185">Reference proteome</keyword>
<dbReference type="STRING" id="1529.SAMN04487885_10876"/>
<dbReference type="GeneID" id="90546115"/>
<dbReference type="Gene3D" id="1.25.40.10">
    <property type="entry name" value="Tetratricopeptide repeat domain"/>
    <property type="match status" value="1"/>
</dbReference>
<protein>
    <submittedName>
        <fullName evidence="4">Tetratricopeptide repeat protein</fullName>
    </submittedName>
    <submittedName>
        <fullName evidence="5">Tetratricopeptide repeat-containing protein</fullName>
    </submittedName>
</protein>
<evidence type="ECO:0000256" key="2">
    <source>
        <dbReference type="ARBA" id="ARBA00022803"/>
    </source>
</evidence>
<dbReference type="PROSITE" id="PS50005">
    <property type="entry name" value="TPR"/>
    <property type="match status" value="1"/>
</dbReference>
<dbReference type="SUPFAM" id="SSF48452">
    <property type="entry name" value="TPR-like"/>
    <property type="match status" value="1"/>
</dbReference>
<evidence type="ECO:0000313" key="7">
    <source>
        <dbReference type="Proteomes" id="UP000246114"/>
    </source>
</evidence>
<dbReference type="Proteomes" id="UP000246114">
    <property type="component" value="Unassembled WGS sequence"/>
</dbReference>
<dbReference type="InterPro" id="IPR011990">
    <property type="entry name" value="TPR-like_helical_dom_sf"/>
</dbReference>
<evidence type="ECO:0000256" key="3">
    <source>
        <dbReference type="PROSITE-ProRule" id="PRU00339"/>
    </source>
</evidence>